<gene>
    <name evidence="2" type="ORF">CEP54_000395</name>
</gene>
<dbReference type="OrthoDB" id="5103768at2759"/>
<reference evidence="2 3" key="1">
    <citation type="submission" date="2017-06" db="EMBL/GenBank/DDBJ databases">
        <title>Comparative genomic analysis of Ambrosia Fusariam Clade fungi.</title>
        <authorList>
            <person name="Stajich J.E."/>
            <person name="Carrillo J."/>
            <person name="Kijimoto T."/>
            <person name="Eskalen A."/>
            <person name="O'Donnell K."/>
            <person name="Kasson M."/>
        </authorList>
    </citation>
    <scope>NUCLEOTIDE SEQUENCE [LARGE SCALE GENOMIC DNA]</scope>
    <source>
        <strain evidence="2 3">NRRL62584</strain>
    </source>
</reference>
<evidence type="ECO:0000256" key="1">
    <source>
        <dbReference type="SAM" id="MobiDB-lite"/>
    </source>
</evidence>
<sequence length="145" mass="15971">MERRYFNNAKQQRDRPKRNHISGTGNRTLGSADKDLSTELMRARNVSHYTIPDIGLLRIRAAIGNSESCSASLRRCEQVINPSIPPSEAPLIRFAGVGASSGRGRIMMSGTLARLHSHSESINLTTTECFVNSKPKSTSSLQFEP</sequence>
<evidence type="ECO:0000313" key="3">
    <source>
        <dbReference type="Proteomes" id="UP000288168"/>
    </source>
</evidence>
<dbReference type="EMBL" id="NKCI01000002">
    <property type="protein sequence ID" value="RSL73353.1"/>
    <property type="molecule type" value="Genomic_DNA"/>
</dbReference>
<keyword evidence="3" id="KW-1185">Reference proteome</keyword>
<comment type="caution">
    <text evidence="2">The sequence shown here is derived from an EMBL/GenBank/DDBJ whole genome shotgun (WGS) entry which is preliminary data.</text>
</comment>
<proteinExistence type="predicted"/>
<dbReference type="Proteomes" id="UP000288168">
    <property type="component" value="Unassembled WGS sequence"/>
</dbReference>
<feature type="region of interest" description="Disordered" evidence="1">
    <location>
        <begin position="1"/>
        <end position="33"/>
    </location>
</feature>
<name>A0A428R751_9HYPO</name>
<dbReference type="AlphaFoldDB" id="A0A428R751"/>
<protein>
    <submittedName>
        <fullName evidence="2">Uncharacterized protein</fullName>
    </submittedName>
</protein>
<evidence type="ECO:0000313" key="2">
    <source>
        <dbReference type="EMBL" id="RSL73353.1"/>
    </source>
</evidence>
<organism evidence="2 3">
    <name type="scientific">Fusarium duplospermum</name>
    <dbReference type="NCBI Taxonomy" id="1325734"/>
    <lineage>
        <taxon>Eukaryota</taxon>
        <taxon>Fungi</taxon>
        <taxon>Dikarya</taxon>
        <taxon>Ascomycota</taxon>
        <taxon>Pezizomycotina</taxon>
        <taxon>Sordariomycetes</taxon>
        <taxon>Hypocreomycetidae</taxon>
        <taxon>Hypocreales</taxon>
        <taxon>Nectriaceae</taxon>
        <taxon>Fusarium</taxon>
        <taxon>Fusarium solani species complex</taxon>
    </lineage>
</organism>
<accession>A0A428R751</accession>